<name>A0ABQ9JPR1_9CUCU</name>
<gene>
    <name evidence="1" type="ORF">NQ317_019468</name>
</gene>
<dbReference type="Proteomes" id="UP001162164">
    <property type="component" value="Unassembled WGS sequence"/>
</dbReference>
<evidence type="ECO:0000313" key="2">
    <source>
        <dbReference type="Proteomes" id="UP001162164"/>
    </source>
</evidence>
<keyword evidence="2" id="KW-1185">Reference proteome</keyword>
<organism evidence="1 2">
    <name type="scientific">Molorchus minor</name>
    <dbReference type="NCBI Taxonomy" id="1323400"/>
    <lineage>
        <taxon>Eukaryota</taxon>
        <taxon>Metazoa</taxon>
        <taxon>Ecdysozoa</taxon>
        <taxon>Arthropoda</taxon>
        <taxon>Hexapoda</taxon>
        <taxon>Insecta</taxon>
        <taxon>Pterygota</taxon>
        <taxon>Neoptera</taxon>
        <taxon>Endopterygota</taxon>
        <taxon>Coleoptera</taxon>
        <taxon>Polyphaga</taxon>
        <taxon>Cucujiformia</taxon>
        <taxon>Chrysomeloidea</taxon>
        <taxon>Cerambycidae</taxon>
        <taxon>Lamiinae</taxon>
        <taxon>Monochamini</taxon>
        <taxon>Molorchus</taxon>
    </lineage>
</organism>
<reference evidence="1" key="1">
    <citation type="journal article" date="2023" name="Insect Mol. Biol.">
        <title>Genome sequencing provides insights into the evolution of gene families encoding plant cell wall-degrading enzymes in longhorned beetles.</title>
        <authorList>
            <person name="Shin N.R."/>
            <person name="Okamura Y."/>
            <person name="Kirsch R."/>
            <person name="Pauchet Y."/>
        </authorList>
    </citation>
    <scope>NUCLEOTIDE SEQUENCE</scope>
    <source>
        <strain evidence="1">MMC_N1</strain>
    </source>
</reference>
<sequence>MYLYTVENYDIEEITHKYLIIRHTENAGDSMHSCIEKESAEKNGPIYVPSELVTIAKSTKKKGNPYEVKGNVNRRFHWLEKNTKWVEKGEPNKIFYKTSYQQEEFNIINIRKKTRTQRGSLTLLPAVTNDIVATSFDGHLEAVEPQIISEVFGISFSELSEVEVFTYLNATPASRNIGEGESILNAGHLILCGVTEFTQLHP</sequence>
<comment type="caution">
    <text evidence="1">The sequence shown here is derived from an EMBL/GenBank/DDBJ whole genome shotgun (WGS) entry which is preliminary data.</text>
</comment>
<accession>A0ABQ9JPR1</accession>
<dbReference type="EMBL" id="JAPWTJ010000271">
    <property type="protein sequence ID" value="KAJ8980253.1"/>
    <property type="molecule type" value="Genomic_DNA"/>
</dbReference>
<proteinExistence type="predicted"/>
<protein>
    <submittedName>
        <fullName evidence="1">Uncharacterized protein</fullName>
    </submittedName>
</protein>
<evidence type="ECO:0000313" key="1">
    <source>
        <dbReference type="EMBL" id="KAJ8980253.1"/>
    </source>
</evidence>